<keyword evidence="8 17" id="KW-0521">NADP</keyword>
<evidence type="ECO:0000256" key="17">
    <source>
        <dbReference type="HAMAP-Rule" id="MF_01965"/>
    </source>
</evidence>
<evidence type="ECO:0000256" key="10">
    <source>
        <dbReference type="ARBA" id="ARBA00023027"/>
    </source>
</evidence>
<dbReference type="GO" id="GO:0005524">
    <property type="term" value="F:ATP binding"/>
    <property type="evidence" value="ECO:0007669"/>
    <property type="project" value="UniProtKB-UniRule"/>
</dbReference>
<feature type="binding site" evidence="18">
    <location>
        <position position="161"/>
    </location>
    <ligand>
        <name>K(+)</name>
        <dbReference type="ChEBI" id="CHEBI:29103"/>
    </ligand>
</feature>
<dbReference type="Pfam" id="PF01256">
    <property type="entry name" value="Carb_kinase"/>
    <property type="match status" value="1"/>
</dbReference>
<dbReference type="RefSeq" id="WP_091273729.1">
    <property type="nucleotide sequence ID" value="NZ_FNDK01000012.1"/>
</dbReference>
<feature type="binding site" evidence="17">
    <location>
        <begin position="417"/>
        <end position="421"/>
    </location>
    <ligand>
        <name>AMP</name>
        <dbReference type="ChEBI" id="CHEBI:456215"/>
    </ligand>
</feature>
<evidence type="ECO:0000256" key="16">
    <source>
        <dbReference type="ARBA" id="ARBA00049209"/>
    </source>
</evidence>
<dbReference type="GO" id="GO:0052855">
    <property type="term" value="F:ADP-dependent NAD(P)H-hydrate dehydratase activity"/>
    <property type="evidence" value="ECO:0007669"/>
    <property type="project" value="UniProtKB-UniRule"/>
</dbReference>
<dbReference type="GO" id="GO:0046496">
    <property type="term" value="P:nicotinamide nucleotide metabolic process"/>
    <property type="evidence" value="ECO:0007669"/>
    <property type="project" value="UniProtKB-UniRule"/>
</dbReference>
<dbReference type="PROSITE" id="PS51383">
    <property type="entry name" value="YJEF_C_3"/>
    <property type="match status" value="1"/>
</dbReference>
<comment type="catalytic activity">
    <reaction evidence="16 17 19">
        <text>(6S)-NADPHX + ADP = AMP + phosphate + NADPH + H(+)</text>
        <dbReference type="Rhea" id="RHEA:32235"/>
        <dbReference type="ChEBI" id="CHEBI:15378"/>
        <dbReference type="ChEBI" id="CHEBI:43474"/>
        <dbReference type="ChEBI" id="CHEBI:57783"/>
        <dbReference type="ChEBI" id="CHEBI:64076"/>
        <dbReference type="ChEBI" id="CHEBI:456215"/>
        <dbReference type="ChEBI" id="CHEBI:456216"/>
        <dbReference type="EC" id="4.2.1.136"/>
    </reaction>
</comment>
<feature type="binding site" evidence="18">
    <location>
        <begin position="129"/>
        <end position="135"/>
    </location>
    <ligand>
        <name>(6S)-NADPHX</name>
        <dbReference type="ChEBI" id="CHEBI:64076"/>
    </ligand>
</feature>
<feature type="binding site" evidence="18">
    <location>
        <begin position="59"/>
        <end position="63"/>
    </location>
    <ligand>
        <name>(6S)-NADPHX</name>
        <dbReference type="ChEBI" id="CHEBI:64076"/>
    </ligand>
</feature>
<evidence type="ECO:0000256" key="3">
    <source>
        <dbReference type="ARBA" id="ARBA00006001"/>
    </source>
</evidence>
<keyword evidence="5 18" id="KW-0479">Metal-binding</keyword>
<feature type="binding site" evidence="17">
    <location>
        <position position="447"/>
    </location>
    <ligand>
        <name>(6S)-NADPHX</name>
        <dbReference type="ChEBI" id="CHEBI:64076"/>
    </ligand>
</feature>
<dbReference type="HAMAP" id="MF_01966">
    <property type="entry name" value="NADHX_epimerase"/>
    <property type="match status" value="1"/>
</dbReference>
<feature type="domain" description="YjeF C-terminal" evidence="20">
    <location>
        <begin position="225"/>
        <end position="507"/>
    </location>
</feature>
<keyword evidence="13" id="KW-0511">Multifunctional enzyme</keyword>
<evidence type="ECO:0000313" key="23">
    <source>
        <dbReference type="Proteomes" id="UP000199163"/>
    </source>
</evidence>
<dbReference type="AlphaFoldDB" id="A0A1G8FGD8"/>
<dbReference type="HAMAP" id="MF_01965">
    <property type="entry name" value="NADHX_dehydratase"/>
    <property type="match status" value="1"/>
</dbReference>
<evidence type="ECO:0000259" key="21">
    <source>
        <dbReference type="PROSITE" id="PS51385"/>
    </source>
</evidence>
<protein>
    <recommendedName>
        <fullName evidence="19">Bifunctional NAD(P)H-hydrate repair enzyme</fullName>
    </recommendedName>
    <alternativeName>
        <fullName evidence="19">Nicotinamide nucleotide repair protein</fullName>
    </alternativeName>
    <domain>
        <recommendedName>
            <fullName evidence="19">ADP-dependent (S)-NAD(P)H-hydrate dehydratase</fullName>
            <ecNumber evidence="19">4.2.1.136</ecNumber>
        </recommendedName>
        <alternativeName>
            <fullName evidence="19">ADP-dependent NAD(P)HX dehydratase</fullName>
        </alternativeName>
    </domain>
    <domain>
        <recommendedName>
            <fullName evidence="19">NAD(P)H-hydrate epimerase</fullName>
            <ecNumber evidence="19">5.1.99.6</ecNumber>
        </recommendedName>
    </domain>
</protein>
<dbReference type="EC" id="5.1.99.6" evidence="19"/>
<evidence type="ECO:0000256" key="15">
    <source>
        <dbReference type="ARBA" id="ARBA00048238"/>
    </source>
</evidence>
<keyword evidence="6 17" id="KW-0547">Nucleotide-binding</keyword>
<keyword evidence="10 17" id="KW-0520">NAD</keyword>
<feature type="binding site" evidence="18">
    <location>
        <position position="60"/>
    </location>
    <ligand>
        <name>K(+)</name>
        <dbReference type="ChEBI" id="CHEBI:29103"/>
    </ligand>
</feature>
<dbReference type="GO" id="GO:0052856">
    <property type="term" value="F:NAD(P)HX epimerase activity"/>
    <property type="evidence" value="ECO:0007669"/>
    <property type="project" value="UniProtKB-UniRule"/>
</dbReference>
<comment type="catalytic activity">
    <reaction evidence="15 17 19">
        <text>(6S)-NADHX + ADP = AMP + phosphate + NADH + H(+)</text>
        <dbReference type="Rhea" id="RHEA:32223"/>
        <dbReference type="ChEBI" id="CHEBI:15378"/>
        <dbReference type="ChEBI" id="CHEBI:43474"/>
        <dbReference type="ChEBI" id="CHEBI:57945"/>
        <dbReference type="ChEBI" id="CHEBI:64074"/>
        <dbReference type="ChEBI" id="CHEBI:456215"/>
        <dbReference type="ChEBI" id="CHEBI:456216"/>
        <dbReference type="EC" id="4.2.1.136"/>
    </reaction>
</comment>
<dbReference type="Gene3D" id="3.40.50.10260">
    <property type="entry name" value="YjeF N-terminal domain"/>
    <property type="match status" value="1"/>
</dbReference>
<dbReference type="EMBL" id="FNDK01000012">
    <property type="protein sequence ID" value="SDH81221.1"/>
    <property type="molecule type" value="Genomic_DNA"/>
</dbReference>
<evidence type="ECO:0000256" key="14">
    <source>
        <dbReference type="ARBA" id="ARBA00025153"/>
    </source>
</evidence>
<dbReference type="SUPFAM" id="SSF64153">
    <property type="entry name" value="YjeF N-terminal domain-like"/>
    <property type="match status" value="1"/>
</dbReference>
<feature type="binding site" evidence="18">
    <location>
        <position position="125"/>
    </location>
    <ligand>
        <name>K(+)</name>
        <dbReference type="ChEBI" id="CHEBI:29103"/>
    </ligand>
</feature>
<comment type="cofactor">
    <cofactor evidence="18 19">
        <name>K(+)</name>
        <dbReference type="ChEBI" id="CHEBI:29103"/>
    </cofactor>
    <text evidence="18 19">Binds 1 potassium ion per subunit.</text>
</comment>
<accession>A0A1G8FGD8</accession>
<feature type="binding site" evidence="17">
    <location>
        <position position="260"/>
    </location>
    <ligand>
        <name>(6S)-NADPHX</name>
        <dbReference type="ChEBI" id="CHEBI:64076"/>
    </ligand>
</feature>
<feature type="binding site" evidence="18">
    <location>
        <position position="158"/>
    </location>
    <ligand>
        <name>(6S)-NADPHX</name>
        <dbReference type="ChEBI" id="CHEBI:64076"/>
    </ligand>
</feature>
<evidence type="ECO:0000256" key="18">
    <source>
        <dbReference type="HAMAP-Rule" id="MF_01966"/>
    </source>
</evidence>
<feature type="binding site" evidence="17">
    <location>
        <position position="446"/>
    </location>
    <ligand>
        <name>AMP</name>
        <dbReference type="ChEBI" id="CHEBI:456215"/>
    </ligand>
</feature>
<proteinExistence type="inferred from homology"/>
<keyword evidence="23" id="KW-1185">Reference proteome</keyword>
<comment type="similarity">
    <text evidence="18">Belongs to the NnrE/AIBP family.</text>
</comment>
<dbReference type="NCBIfam" id="TIGR00196">
    <property type="entry name" value="yjeF_cterm"/>
    <property type="match status" value="1"/>
</dbReference>
<dbReference type="EC" id="4.2.1.136" evidence="19"/>
<evidence type="ECO:0000256" key="2">
    <source>
        <dbReference type="ARBA" id="ARBA00000909"/>
    </source>
</evidence>
<dbReference type="PANTHER" id="PTHR12592">
    <property type="entry name" value="ATP-DEPENDENT (S)-NAD(P)H-HYDRATE DEHYDRATASE FAMILY MEMBER"/>
    <property type="match status" value="1"/>
</dbReference>
<comment type="function">
    <text evidence="17">Catalyzes the dehydration of the S-form of NAD(P)HX at the expense of ADP, which is converted to AMP. Together with NAD(P)HX epimerase, which catalyzes the epimerization of the S- and R-forms, the enzyme allows the repair of both epimers of NAD(P)HX, a damaged form of NAD(P)H that is a result of enzymatic or heat-dependent hydration.</text>
</comment>
<dbReference type="GO" id="GO:0110051">
    <property type="term" value="P:metabolite repair"/>
    <property type="evidence" value="ECO:0007669"/>
    <property type="project" value="TreeGrafter"/>
</dbReference>
<evidence type="ECO:0000256" key="8">
    <source>
        <dbReference type="ARBA" id="ARBA00022857"/>
    </source>
</evidence>
<keyword evidence="7 17" id="KW-0067">ATP-binding</keyword>
<comment type="similarity">
    <text evidence="3 19">In the N-terminal section; belongs to the NnrE/AIBP family.</text>
</comment>
<sequence>MQVVTGEEMRQVDRFAIEDIGMREEVLMENAGRAWVEQLEKLYAGLCKKKIAVLVGKGNNGGDGFVIARTLLDRGFHVDVWLLAAEEQWKGAAKYHKRLFESCGYEGKNWDVLAFMEKAYDLCVDAMLGTGATGALRYPYSEAADCLNKSGSIITAVDIPSGVPAGEGDVAEEAVQADATITLQSAKCSAYLFPARSYYGDITAVDIGIPQSAWSVVHSKRSIWTKSDVALSLPERSPSSHKGDHGKGLIVGGSFSMPGAVSMTASACIYSGAGLLTTALPASILSIVSNSVPETMFLPLPEKNGYIAGEVMGTDFTFGHYDAVAAGPGLGRERGGKQLIRKLLAEVKTPLLFDADALYYLPELKQEMKQREEPVIVTPHAGEMARLADVSIQEVNKHRFSISKEFARAYNCYVVLKGPYTIVTSPEGEQSINPTGNEALARGGTGDILTGIALGFMLQHRDVFSALCNAVYIHGLTADLALQKGFTATSMASSDLIHQLPLAFRTIVSSL</sequence>
<comment type="function">
    <text evidence="18">Catalyzes the epimerization of the S- and R-forms of NAD(P)HX, a damaged form of NAD(P)H that is a result of enzymatic or heat-dependent hydration. This is a prerequisite for the S-specific NAD(P)H-hydrate dehydratase to allow the repair of both epimers of NAD(P)HX.</text>
</comment>
<evidence type="ECO:0000256" key="1">
    <source>
        <dbReference type="ARBA" id="ARBA00000013"/>
    </source>
</evidence>
<evidence type="ECO:0000256" key="4">
    <source>
        <dbReference type="ARBA" id="ARBA00009524"/>
    </source>
</evidence>
<dbReference type="Gene3D" id="3.40.1190.20">
    <property type="match status" value="1"/>
</dbReference>
<evidence type="ECO:0000256" key="11">
    <source>
        <dbReference type="ARBA" id="ARBA00023235"/>
    </source>
</evidence>
<evidence type="ECO:0000259" key="20">
    <source>
        <dbReference type="PROSITE" id="PS51383"/>
    </source>
</evidence>
<comment type="similarity">
    <text evidence="4 19">In the C-terminal section; belongs to the NnrD/CARKD family.</text>
</comment>
<dbReference type="STRING" id="568899.SAMN05192534_11227"/>
<dbReference type="PROSITE" id="PS51385">
    <property type="entry name" value="YJEF_N"/>
    <property type="match status" value="1"/>
</dbReference>
<dbReference type="Proteomes" id="UP000199163">
    <property type="component" value="Unassembled WGS sequence"/>
</dbReference>
<reference evidence="22 23" key="1">
    <citation type="submission" date="2016-10" db="EMBL/GenBank/DDBJ databases">
        <authorList>
            <person name="de Groot N.N."/>
        </authorList>
    </citation>
    <scope>NUCLEOTIDE SEQUENCE [LARGE SCALE GENOMIC DNA]</scope>
    <source>
        <strain evidence="22 23">DSM 21632</strain>
    </source>
</reference>
<evidence type="ECO:0000313" key="22">
    <source>
        <dbReference type="EMBL" id="SDH81221.1"/>
    </source>
</evidence>
<comment type="subunit">
    <text evidence="17">Homotetramer.</text>
</comment>
<dbReference type="GO" id="GO:0046872">
    <property type="term" value="F:metal ion binding"/>
    <property type="evidence" value="ECO:0007669"/>
    <property type="project" value="UniProtKB-UniRule"/>
</dbReference>
<keyword evidence="11 18" id="KW-0413">Isomerase</keyword>
<dbReference type="PANTHER" id="PTHR12592:SF0">
    <property type="entry name" value="ATP-DEPENDENT (S)-NAD(P)H-HYDRATE DEHYDRATASE"/>
    <property type="match status" value="1"/>
</dbReference>
<evidence type="ECO:0000256" key="9">
    <source>
        <dbReference type="ARBA" id="ARBA00022958"/>
    </source>
</evidence>
<dbReference type="SUPFAM" id="SSF53613">
    <property type="entry name" value="Ribokinase-like"/>
    <property type="match status" value="1"/>
</dbReference>
<keyword evidence="12 17" id="KW-0456">Lyase</keyword>
<dbReference type="NCBIfam" id="TIGR00197">
    <property type="entry name" value="yjeF_nterm"/>
    <property type="match status" value="1"/>
</dbReference>
<dbReference type="CDD" id="cd01171">
    <property type="entry name" value="YXKO-related"/>
    <property type="match status" value="1"/>
</dbReference>
<dbReference type="InterPro" id="IPR029056">
    <property type="entry name" value="Ribokinase-like"/>
</dbReference>
<feature type="binding site" evidence="17">
    <location>
        <position position="329"/>
    </location>
    <ligand>
        <name>(6S)-NADPHX</name>
        <dbReference type="ChEBI" id="CHEBI:64076"/>
    </ligand>
</feature>
<feature type="binding site" evidence="18">
    <location>
        <position position="140"/>
    </location>
    <ligand>
        <name>(6S)-NADPHX</name>
        <dbReference type="ChEBI" id="CHEBI:64076"/>
    </ligand>
</feature>
<dbReference type="Pfam" id="PF03853">
    <property type="entry name" value="YjeF_N"/>
    <property type="match status" value="1"/>
</dbReference>
<feature type="binding site" evidence="17">
    <location>
        <position position="380"/>
    </location>
    <ligand>
        <name>(6S)-NADPHX</name>
        <dbReference type="ChEBI" id="CHEBI:64076"/>
    </ligand>
</feature>
<dbReference type="InterPro" id="IPR004443">
    <property type="entry name" value="YjeF_N_dom"/>
</dbReference>
<evidence type="ECO:0000256" key="12">
    <source>
        <dbReference type="ARBA" id="ARBA00023239"/>
    </source>
</evidence>
<comment type="function">
    <text evidence="14 19">Bifunctional enzyme that catalyzes the epimerization of the S- and R-forms of NAD(P)HX and the dehydration of the S-form of NAD(P)HX at the expense of ADP, which is converted to AMP. This allows the repair of both epimers of NAD(P)HX, a damaged form of NAD(P)H that is a result of enzymatic or heat-dependent hydration.</text>
</comment>
<name>A0A1G8FGD8_9BACI</name>
<comment type="similarity">
    <text evidence="17">Belongs to the NnrD/CARKD family.</text>
</comment>
<evidence type="ECO:0000256" key="13">
    <source>
        <dbReference type="ARBA" id="ARBA00023268"/>
    </source>
</evidence>
<evidence type="ECO:0000256" key="7">
    <source>
        <dbReference type="ARBA" id="ARBA00022840"/>
    </source>
</evidence>
<comment type="catalytic activity">
    <reaction evidence="2 18 19">
        <text>(6R)-NADPHX = (6S)-NADPHX</text>
        <dbReference type="Rhea" id="RHEA:32227"/>
        <dbReference type="ChEBI" id="CHEBI:64076"/>
        <dbReference type="ChEBI" id="CHEBI:64077"/>
        <dbReference type="EC" id="5.1.99.6"/>
    </reaction>
</comment>
<gene>
    <name evidence="17" type="primary">nnrD</name>
    <name evidence="18" type="synonym">nnrE</name>
    <name evidence="22" type="ORF">SAMN05192534_11227</name>
</gene>
<dbReference type="InterPro" id="IPR030677">
    <property type="entry name" value="Nnr"/>
</dbReference>
<evidence type="ECO:0000256" key="19">
    <source>
        <dbReference type="PIRNR" id="PIRNR017184"/>
    </source>
</evidence>
<evidence type="ECO:0000256" key="6">
    <source>
        <dbReference type="ARBA" id="ARBA00022741"/>
    </source>
</evidence>
<dbReference type="InterPro" id="IPR000631">
    <property type="entry name" value="CARKD"/>
</dbReference>
<dbReference type="OrthoDB" id="9806925at2"/>
<dbReference type="PIRSF" id="PIRSF017184">
    <property type="entry name" value="Nnr"/>
    <property type="match status" value="1"/>
</dbReference>
<organism evidence="22 23">
    <name type="scientific">Alteribacillus persepolensis</name>
    <dbReference type="NCBI Taxonomy" id="568899"/>
    <lineage>
        <taxon>Bacteria</taxon>
        <taxon>Bacillati</taxon>
        <taxon>Bacillota</taxon>
        <taxon>Bacilli</taxon>
        <taxon>Bacillales</taxon>
        <taxon>Bacillaceae</taxon>
        <taxon>Alteribacillus</taxon>
    </lineage>
</organism>
<comment type="cofactor">
    <cofactor evidence="17">
        <name>Mg(2+)</name>
        <dbReference type="ChEBI" id="CHEBI:18420"/>
    </cofactor>
</comment>
<keyword evidence="9 18" id="KW-0630">Potassium</keyword>
<comment type="catalytic activity">
    <reaction evidence="1 18 19">
        <text>(6R)-NADHX = (6S)-NADHX</text>
        <dbReference type="Rhea" id="RHEA:32215"/>
        <dbReference type="ChEBI" id="CHEBI:64074"/>
        <dbReference type="ChEBI" id="CHEBI:64075"/>
        <dbReference type="EC" id="5.1.99.6"/>
    </reaction>
</comment>
<feature type="domain" description="YjeF N-terminal" evidence="21">
    <location>
        <begin position="9"/>
        <end position="215"/>
    </location>
</feature>
<dbReference type="InterPro" id="IPR036652">
    <property type="entry name" value="YjeF_N_dom_sf"/>
</dbReference>
<evidence type="ECO:0000256" key="5">
    <source>
        <dbReference type="ARBA" id="ARBA00022723"/>
    </source>
</evidence>